<dbReference type="Pfam" id="PF03155">
    <property type="entry name" value="Alg6_Alg8"/>
    <property type="match status" value="1"/>
</dbReference>
<feature type="transmembrane region" description="Helical" evidence="10">
    <location>
        <begin position="209"/>
        <end position="235"/>
    </location>
</feature>
<dbReference type="Proteomes" id="UP000218209">
    <property type="component" value="Unassembled WGS sequence"/>
</dbReference>
<evidence type="ECO:0000256" key="10">
    <source>
        <dbReference type="RuleBase" id="RU363110"/>
    </source>
</evidence>
<protein>
    <recommendedName>
        <fullName evidence="10">Alpha-1,3-glucosyltransferase</fullName>
        <ecNumber evidence="10">2.4.1.-</ecNumber>
    </recommendedName>
</protein>
<organism evidence="12 13">
    <name type="scientific">Porphyra umbilicalis</name>
    <name type="common">Purple laver</name>
    <name type="synonym">Red alga</name>
    <dbReference type="NCBI Taxonomy" id="2786"/>
    <lineage>
        <taxon>Eukaryota</taxon>
        <taxon>Rhodophyta</taxon>
        <taxon>Bangiophyceae</taxon>
        <taxon>Bangiales</taxon>
        <taxon>Bangiaceae</taxon>
        <taxon>Porphyra</taxon>
    </lineage>
</organism>
<keyword evidence="5 10" id="KW-0808">Transferase</keyword>
<evidence type="ECO:0000313" key="12">
    <source>
        <dbReference type="EMBL" id="OSX80676.1"/>
    </source>
</evidence>
<evidence type="ECO:0000256" key="3">
    <source>
        <dbReference type="ARBA" id="ARBA00008715"/>
    </source>
</evidence>
<evidence type="ECO:0000313" key="13">
    <source>
        <dbReference type="Proteomes" id="UP000218209"/>
    </source>
</evidence>
<gene>
    <name evidence="12" type="ORF">BU14_0033s0021</name>
</gene>
<sequence length="658" mass="65003">MTTRARRRRGASPSTPVSPSQSAPDVAATVPPPAAGASPPPPPPPPSTLTWSAAVWRVFAAATAVKLLLVPAYRSTDYDVHVHWLALTRSLPLDQWYTDASSPWALDYPPLFAFASRGLAALAAPVDGGSLVRLGGPPPSADAAVLFMRASVMAADVVLAAGLSRLLTALVPARRVGAPTALAAAAAVLLHPGLLLVDHIHFQYNGLPLGVLLWALAFAAEGAPVSAAVAAACAFNLKHTLLPAALPLAAHLLTAGLRGDGVDGSLRGRAAHLGGIVFSGVDALLLPWVPFLVGAHGPAAAAPIFARLAPTGRGLLHSYWAANAWAVATAADVAACAAARSVATARVGAAVTHALPAPVAAAVATAAATCAAAASGGAAAPTAGVVGVARPWALLPPLTPALSTAAVVVAAAPCLGALTAAGWGRGGSAASARRLPGAVGAAGLAAFVFGWHVHEKAILLPSVALAVATAVTVARAEGADADAAVDAAADADVSDDGAPTAAAAAAAAAARPPPAHARAECRAYVWVALAGHWALLPLLPGPAEAAVKLCAVFGYAVAVLPRLWALGGGGGGATVAVVAYTAGLLGVEAYAGVGGGHARLWGDRYPFVPLLLVSVYAAVGVGAAFATLLWQDLCGEEEEEGGGGGEASLVDGGRAKED</sequence>
<keyword evidence="8 10" id="KW-1133">Transmembrane helix</keyword>
<dbReference type="PANTHER" id="PTHR12413:SF2">
    <property type="entry name" value="DOLICHYL PYROPHOSPHATE GLC1MAN9GLCNAC2 ALPHA-1,3-GLUCOSYLTRANSFERASE-RELATED"/>
    <property type="match status" value="1"/>
</dbReference>
<dbReference type="GO" id="GO:0005789">
    <property type="term" value="C:endoplasmic reticulum membrane"/>
    <property type="evidence" value="ECO:0007669"/>
    <property type="project" value="UniProtKB-SubCell"/>
</dbReference>
<evidence type="ECO:0000256" key="7">
    <source>
        <dbReference type="ARBA" id="ARBA00022824"/>
    </source>
</evidence>
<feature type="transmembrane region" description="Helical" evidence="10">
    <location>
        <begin position="401"/>
        <end position="423"/>
    </location>
</feature>
<keyword evidence="7 10" id="KW-0256">Endoplasmic reticulum</keyword>
<reference evidence="12 13" key="1">
    <citation type="submission" date="2017-03" db="EMBL/GenBank/DDBJ databases">
        <title>WGS assembly of Porphyra umbilicalis.</title>
        <authorList>
            <person name="Brawley S.H."/>
            <person name="Blouin N.A."/>
            <person name="Ficko-Blean E."/>
            <person name="Wheeler G.L."/>
            <person name="Lohr M."/>
            <person name="Goodson H.V."/>
            <person name="Jenkins J.W."/>
            <person name="Blaby-Haas C.E."/>
            <person name="Helliwell K.E."/>
            <person name="Chan C."/>
            <person name="Marriage T."/>
            <person name="Bhattacharya D."/>
            <person name="Klein A.S."/>
            <person name="Badis Y."/>
            <person name="Brodie J."/>
            <person name="Cao Y."/>
            <person name="Collen J."/>
            <person name="Dittami S.M."/>
            <person name="Gachon C.M."/>
            <person name="Green B.R."/>
            <person name="Karpowicz S."/>
            <person name="Kim J.W."/>
            <person name="Kudahl U."/>
            <person name="Lin S."/>
            <person name="Michel G."/>
            <person name="Mittag M."/>
            <person name="Olson B.J."/>
            <person name="Pangilinan J."/>
            <person name="Peng Y."/>
            <person name="Qiu H."/>
            <person name="Shu S."/>
            <person name="Singer J.T."/>
            <person name="Smith A.G."/>
            <person name="Sprecher B.N."/>
            <person name="Wagner V."/>
            <person name="Wang W."/>
            <person name="Wang Z.-Y."/>
            <person name="Yan J."/>
            <person name="Yarish C."/>
            <person name="Zoeuner-Riek S."/>
            <person name="Zhuang Y."/>
            <person name="Zou Y."/>
            <person name="Lindquist E.A."/>
            <person name="Grimwood J."/>
            <person name="Barry K."/>
            <person name="Rokhsar D.S."/>
            <person name="Schmutz J."/>
            <person name="Stiller J.W."/>
            <person name="Grossman A.R."/>
            <person name="Prochnik S.E."/>
        </authorList>
    </citation>
    <scope>NUCLEOTIDE SEQUENCE [LARGE SCALE GENOMIC DNA]</scope>
    <source>
        <strain evidence="12">4086291</strain>
    </source>
</reference>
<name>A0A1X6PIV4_PORUM</name>
<feature type="transmembrane region" description="Helical" evidence="10">
    <location>
        <begin position="176"/>
        <end position="197"/>
    </location>
</feature>
<evidence type="ECO:0000256" key="6">
    <source>
        <dbReference type="ARBA" id="ARBA00022692"/>
    </source>
</evidence>
<dbReference type="UniPathway" id="UPA00378"/>
<evidence type="ECO:0000256" key="2">
    <source>
        <dbReference type="ARBA" id="ARBA00004922"/>
    </source>
</evidence>
<feature type="compositionally biased region" description="Polar residues" evidence="11">
    <location>
        <begin position="12"/>
        <end position="21"/>
    </location>
</feature>
<dbReference type="OrthoDB" id="1689333at2759"/>
<feature type="region of interest" description="Disordered" evidence="11">
    <location>
        <begin position="1"/>
        <end position="46"/>
    </location>
</feature>
<keyword evidence="6 10" id="KW-0812">Transmembrane</keyword>
<dbReference type="GO" id="GO:0006487">
    <property type="term" value="P:protein N-linked glycosylation"/>
    <property type="evidence" value="ECO:0007669"/>
    <property type="project" value="TreeGrafter"/>
</dbReference>
<dbReference type="InterPro" id="IPR004856">
    <property type="entry name" value="Glyco_trans_ALG6/ALG8"/>
</dbReference>
<dbReference type="GO" id="GO:0042283">
    <property type="term" value="F:dolichyl pyrophosphate Glc1Man9GlcNAc2 alpha-1,3-glucosyltransferase activity"/>
    <property type="evidence" value="ECO:0007669"/>
    <property type="project" value="TreeGrafter"/>
</dbReference>
<comment type="subcellular location">
    <subcellularLocation>
        <location evidence="1 10">Endoplasmic reticulum membrane</location>
        <topology evidence="1 10">Multi-pass membrane protein</topology>
    </subcellularLocation>
</comment>
<comment type="caution">
    <text evidence="10">Lacks conserved residue(s) required for the propagation of feature annotation.</text>
</comment>
<keyword evidence="13" id="KW-1185">Reference proteome</keyword>
<evidence type="ECO:0000256" key="5">
    <source>
        <dbReference type="ARBA" id="ARBA00022679"/>
    </source>
</evidence>
<dbReference type="EMBL" id="KV918769">
    <property type="protein sequence ID" value="OSX80676.1"/>
    <property type="molecule type" value="Genomic_DNA"/>
</dbReference>
<proteinExistence type="inferred from homology"/>
<feature type="compositionally biased region" description="Pro residues" evidence="11">
    <location>
        <begin position="30"/>
        <end position="46"/>
    </location>
</feature>
<feature type="transmembrane region" description="Helical" evidence="10">
    <location>
        <begin position="435"/>
        <end position="453"/>
    </location>
</feature>
<evidence type="ECO:0000256" key="11">
    <source>
        <dbReference type="SAM" id="MobiDB-lite"/>
    </source>
</evidence>
<feature type="region of interest" description="Disordered" evidence="11">
    <location>
        <begin position="637"/>
        <end position="658"/>
    </location>
</feature>
<evidence type="ECO:0000256" key="9">
    <source>
        <dbReference type="ARBA" id="ARBA00023136"/>
    </source>
</evidence>
<accession>A0A1X6PIV4</accession>
<dbReference type="PANTHER" id="PTHR12413">
    <property type="entry name" value="DOLICHYL GLYCOSYLTRANSFERASE"/>
    <property type="match status" value="1"/>
</dbReference>
<feature type="transmembrane region" description="Helical" evidence="10">
    <location>
        <begin position="571"/>
        <end position="593"/>
    </location>
</feature>
<feature type="compositionally biased region" description="Basic residues" evidence="11">
    <location>
        <begin position="1"/>
        <end position="10"/>
    </location>
</feature>
<comment type="similarity">
    <text evidence="3 10">Belongs to the ALG6/ALG8 glucosyltransferase family.</text>
</comment>
<evidence type="ECO:0000256" key="1">
    <source>
        <dbReference type="ARBA" id="ARBA00004477"/>
    </source>
</evidence>
<feature type="transmembrane region" description="Helical" evidence="10">
    <location>
        <begin position="605"/>
        <end position="630"/>
    </location>
</feature>
<keyword evidence="4 10" id="KW-0328">Glycosyltransferase</keyword>
<keyword evidence="9 10" id="KW-0472">Membrane</keyword>
<evidence type="ECO:0000256" key="8">
    <source>
        <dbReference type="ARBA" id="ARBA00022989"/>
    </source>
</evidence>
<evidence type="ECO:0000256" key="4">
    <source>
        <dbReference type="ARBA" id="ARBA00022676"/>
    </source>
</evidence>
<comment type="pathway">
    <text evidence="2 10">Protein modification; protein glycosylation.</text>
</comment>
<dbReference type="EC" id="2.4.1.-" evidence="10"/>
<dbReference type="AlphaFoldDB" id="A0A1X6PIV4"/>